<protein>
    <submittedName>
        <fullName evidence="1">Uncharacterized protein</fullName>
    </submittedName>
</protein>
<dbReference type="Proteomes" id="UP000299102">
    <property type="component" value="Unassembled WGS sequence"/>
</dbReference>
<organism evidence="1 2">
    <name type="scientific">Eumeta variegata</name>
    <name type="common">Bagworm moth</name>
    <name type="synonym">Eumeta japonica</name>
    <dbReference type="NCBI Taxonomy" id="151549"/>
    <lineage>
        <taxon>Eukaryota</taxon>
        <taxon>Metazoa</taxon>
        <taxon>Ecdysozoa</taxon>
        <taxon>Arthropoda</taxon>
        <taxon>Hexapoda</taxon>
        <taxon>Insecta</taxon>
        <taxon>Pterygota</taxon>
        <taxon>Neoptera</taxon>
        <taxon>Endopterygota</taxon>
        <taxon>Lepidoptera</taxon>
        <taxon>Glossata</taxon>
        <taxon>Ditrysia</taxon>
        <taxon>Tineoidea</taxon>
        <taxon>Psychidae</taxon>
        <taxon>Oiketicinae</taxon>
        <taxon>Eumeta</taxon>
    </lineage>
</organism>
<name>A0A4C1TT83_EUMVA</name>
<dbReference type="AlphaFoldDB" id="A0A4C1TT83"/>
<keyword evidence="2" id="KW-1185">Reference proteome</keyword>
<gene>
    <name evidence="1" type="ORF">EVAR_8097_1</name>
</gene>
<proteinExistence type="predicted"/>
<reference evidence="1 2" key="1">
    <citation type="journal article" date="2019" name="Commun. Biol.">
        <title>The bagworm genome reveals a unique fibroin gene that provides high tensile strength.</title>
        <authorList>
            <person name="Kono N."/>
            <person name="Nakamura H."/>
            <person name="Ohtoshi R."/>
            <person name="Tomita M."/>
            <person name="Numata K."/>
            <person name="Arakawa K."/>
        </authorList>
    </citation>
    <scope>NUCLEOTIDE SEQUENCE [LARGE SCALE GENOMIC DNA]</scope>
</reference>
<evidence type="ECO:0000313" key="2">
    <source>
        <dbReference type="Proteomes" id="UP000299102"/>
    </source>
</evidence>
<evidence type="ECO:0000313" key="1">
    <source>
        <dbReference type="EMBL" id="GBP17026.1"/>
    </source>
</evidence>
<dbReference type="EMBL" id="BGZK01000084">
    <property type="protein sequence ID" value="GBP17026.1"/>
    <property type="molecule type" value="Genomic_DNA"/>
</dbReference>
<comment type="caution">
    <text evidence="1">The sequence shown here is derived from an EMBL/GenBank/DDBJ whole genome shotgun (WGS) entry which is preliminary data.</text>
</comment>
<sequence length="108" mass="11598">MSATYSPDRVTCGAATALEQILRRILQLSVGAQDSIAGICDSSQNKYLVVQGEEADLVPVGTDEIVNTASRNWLSKTKKIKPDSDVAHLGITRGGSEKSKLLSLRKIL</sequence>
<accession>A0A4C1TT83</accession>